<dbReference type="Pfam" id="PF08448">
    <property type="entry name" value="PAS_4"/>
    <property type="match status" value="2"/>
</dbReference>
<dbReference type="PANTHER" id="PTHR45138:SF9">
    <property type="entry name" value="DIGUANYLATE CYCLASE DGCM-RELATED"/>
    <property type="match status" value="1"/>
</dbReference>
<proteinExistence type="predicted"/>
<dbReference type="Proteomes" id="UP000006875">
    <property type="component" value="Chromosome"/>
</dbReference>
<dbReference type="GO" id="GO:0005886">
    <property type="term" value="C:plasma membrane"/>
    <property type="evidence" value="ECO:0007669"/>
    <property type="project" value="TreeGrafter"/>
</dbReference>
<dbReference type="InterPro" id="IPR000700">
    <property type="entry name" value="PAS-assoc_C"/>
</dbReference>
<feature type="domain" description="PAS" evidence="2">
    <location>
        <begin position="346"/>
        <end position="416"/>
    </location>
</feature>
<dbReference type="Gene3D" id="3.30.70.270">
    <property type="match status" value="1"/>
</dbReference>
<feature type="domain" description="PAC" evidence="3">
    <location>
        <begin position="545"/>
        <end position="597"/>
    </location>
</feature>
<dbReference type="InterPro" id="IPR043128">
    <property type="entry name" value="Rev_trsase/Diguanyl_cyclase"/>
</dbReference>
<dbReference type="NCBIfam" id="TIGR00229">
    <property type="entry name" value="sensory_box"/>
    <property type="match status" value="2"/>
</dbReference>
<feature type="transmembrane region" description="Helical" evidence="1">
    <location>
        <begin position="266"/>
        <end position="286"/>
    </location>
</feature>
<dbReference type="SMART" id="SM00086">
    <property type="entry name" value="PAC"/>
    <property type="match status" value="2"/>
</dbReference>
<name>E3H929_ILYPC</name>
<dbReference type="InterPro" id="IPR013656">
    <property type="entry name" value="PAS_4"/>
</dbReference>
<dbReference type="CDD" id="cd00130">
    <property type="entry name" value="PAS"/>
    <property type="match status" value="1"/>
</dbReference>
<feature type="domain" description="GGDEF" evidence="4">
    <location>
        <begin position="629"/>
        <end position="763"/>
    </location>
</feature>
<dbReference type="InterPro" id="IPR050469">
    <property type="entry name" value="Diguanylate_Cyclase"/>
</dbReference>
<keyword evidence="1" id="KW-0812">Transmembrane</keyword>
<keyword evidence="1" id="KW-1133">Transmembrane helix</keyword>
<dbReference type="Gene3D" id="3.30.450.20">
    <property type="entry name" value="PAS domain"/>
    <property type="match status" value="3"/>
</dbReference>
<dbReference type="eggNOG" id="COG3706">
    <property type="taxonomic scope" value="Bacteria"/>
</dbReference>
<dbReference type="EMBL" id="CP002281">
    <property type="protein sequence ID" value="ADO82001.1"/>
    <property type="molecule type" value="Genomic_DNA"/>
</dbReference>
<dbReference type="SUPFAM" id="SSF55073">
    <property type="entry name" value="Nucleotide cyclase"/>
    <property type="match status" value="1"/>
</dbReference>
<dbReference type="PROSITE" id="PS50887">
    <property type="entry name" value="GGDEF"/>
    <property type="match status" value="1"/>
</dbReference>
<dbReference type="InterPro" id="IPR035965">
    <property type="entry name" value="PAS-like_dom_sf"/>
</dbReference>
<keyword evidence="1" id="KW-0472">Membrane</keyword>
<feature type="transmembrane region" description="Helical" evidence="1">
    <location>
        <begin position="14"/>
        <end position="34"/>
    </location>
</feature>
<dbReference type="SUPFAM" id="SSF55785">
    <property type="entry name" value="PYP-like sensor domain (PAS domain)"/>
    <property type="match status" value="2"/>
</dbReference>
<evidence type="ECO:0000259" key="2">
    <source>
        <dbReference type="PROSITE" id="PS50112"/>
    </source>
</evidence>
<feature type="domain" description="PAC" evidence="3">
    <location>
        <begin position="419"/>
        <end position="471"/>
    </location>
</feature>
<dbReference type="HOGENOM" id="CLU_365534_0_0_0"/>
<dbReference type="GO" id="GO:0052621">
    <property type="term" value="F:diguanylate cyclase activity"/>
    <property type="evidence" value="ECO:0007669"/>
    <property type="project" value="TreeGrafter"/>
</dbReference>
<dbReference type="OrthoDB" id="353812at2"/>
<dbReference type="AlphaFoldDB" id="E3H929"/>
<dbReference type="InterPro" id="IPR029787">
    <property type="entry name" value="Nucleotide_cyclase"/>
</dbReference>
<dbReference type="GO" id="GO:0043709">
    <property type="term" value="P:cell adhesion involved in single-species biofilm formation"/>
    <property type="evidence" value="ECO:0007669"/>
    <property type="project" value="TreeGrafter"/>
</dbReference>
<dbReference type="NCBIfam" id="TIGR00254">
    <property type="entry name" value="GGDEF"/>
    <property type="match status" value="1"/>
</dbReference>
<dbReference type="RefSeq" id="WP_013386672.1">
    <property type="nucleotide sequence ID" value="NC_014632.1"/>
</dbReference>
<evidence type="ECO:0000313" key="5">
    <source>
        <dbReference type="EMBL" id="ADO82001.1"/>
    </source>
</evidence>
<dbReference type="CDD" id="cd01949">
    <property type="entry name" value="GGDEF"/>
    <property type="match status" value="1"/>
</dbReference>
<gene>
    <name evidence="5" type="ordered locus">Ilyop_0212</name>
</gene>
<evidence type="ECO:0000256" key="1">
    <source>
        <dbReference type="SAM" id="Phobius"/>
    </source>
</evidence>
<evidence type="ECO:0000313" key="6">
    <source>
        <dbReference type="Proteomes" id="UP000006875"/>
    </source>
</evidence>
<dbReference type="SMART" id="SM00267">
    <property type="entry name" value="GGDEF"/>
    <property type="match status" value="1"/>
</dbReference>
<dbReference type="GO" id="GO:1902201">
    <property type="term" value="P:negative regulation of bacterial-type flagellum-dependent cell motility"/>
    <property type="evidence" value="ECO:0007669"/>
    <property type="project" value="TreeGrafter"/>
</dbReference>
<dbReference type="PANTHER" id="PTHR45138">
    <property type="entry name" value="REGULATORY COMPONENTS OF SENSORY TRANSDUCTION SYSTEM"/>
    <property type="match status" value="1"/>
</dbReference>
<dbReference type="SMART" id="SM00091">
    <property type="entry name" value="PAS"/>
    <property type="match status" value="2"/>
</dbReference>
<organism evidence="5 6">
    <name type="scientific">Ilyobacter polytropus (strain ATCC 51220 / DSM 2926 / LMG 16218 / CuHBu1)</name>
    <dbReference type="NCBI Taxonomy" id="572544"/>
    <lineage>
        <taxon>Bacteria</taxon>
        <taxon>Fusobacteriati</taxon>
        <taxon>Fusobacteriota</taxon>
        <taxon>Fusobacteriia</taxon>
        <taxon>Fusobacteriales</taxon>
        <taxon>Fusobacteriaceae</taxon>
        <taxon>Ilyobacter</taxon>
    </lineage>
</organism>
<keyword evidence="6" id="KW-1185">Reference proteome</keyword>
<dbReference type="STRING" id="572544.Ilyop_0212"/>
<protein>
    <submittedName>
        <fullName evidence="5">Diguanylate cyclase with PAS/PAC sensor</fullName>
    </submittedName>
</protein>
<dbReference type="PROSITE" id="PS50113">
    <property type="entry name" value="PAC"/>
    <property type="match status" value="2"/>
</dbReference>
<dbReference type="FunFam" id="3.30.70.270:FF:000001">
    <property type="entry name" value="Diguanylate cyclase domain protein"/>
    <property type="match status" value="1"/>
</dbReference>
<evidence type="ECO:0000259" key="4">
    <source>
        <dbReference type="PROSITE" id="PS50887"/>
    </source>
</evidence>
<reference evidence="5 6" key="1">
    <citation type="journal article" date="2010" name="Stand. Genomic Sci.">
        <title>Complete genome sequence of Ilyobacter polytropus type strain (CuHbu1).</title>
        <authorList>
            <person name="Sikorski J."/>
            <person name="Chertkov O."/>
            <person name="Lapidus A."/>
            <person name="Nolan M."/>
            <person name="Lucas S."/>
            <person name="Del Rio T.G."/>
            <person name="Tice H."/>
            <person name="Cheng J.F."/>
            <person name="Tapia R."/>
            <person name="Han C."/>
            <person name="Goodwin L."/>
            <person name="Pitluck S."/>
            <person name="Liolios K."/>
            <person name="Ivanova N."/>
            <person name="Mavromatis K."/>
            <person name="Mikhailova N."/>
            <person name="Pati A."/>
            <person name="Chen A."/>
            <person name="Palaniappan K."/>
            <person name="Land M."/>
            <person name="Hauser L."/>
            <person name="Chang Y.J."/>
            <person name="Jeffries C.D."/>
            <person name="Brambilla E."/>
            <person name="Yasawong M."/>
            <person name="Rohde M."/>
            <person name="Pukall R."/>
            <person name="Spring S."/>
            <person name="Goker M."/>
            <person name="Woyke T."/>
            <person name="Bristow J."/>
            <person name="Eisen J.A."/>
            <person name="Markowitz V."/>
            <person name="Hugenholtz P."/>
            <person name="Kyrpides N.C."/>
            <person name="Klenk H.P."/>
        </authorList>
    </citation>
    <scope>NUCLEOTIDE SEQUENCE [LARGE SCALE GENOMIC DNA]</scope>
    <source>
        <strain evidence="6">ATCC 51220 / DSM 2926 / LMG 16218 / CuHBu1</strain>
    </source>
</reference>
<dbReference type="eggNOG" id="COG5002">
    <property type="taxonomic scope" value="Bacteria"/>
</dbReference>
<sequence>MKKKSLKEFLFKKIIIMVILPMFILSCASILISVNSIRKRIERKNIAVINMVNHFVDHYEELIMQVGEVFYEKHVVESEKNNYLNTLVKTHHILGKIEILNLKGVIKYSSQGSEKIGYDMSNFEFVEKAIENDEYHWSEVMQSSSDGTQEIMLAKRLGENILVGYVNIENLNIILKESLKNTGSKMVVLDNIGNIIFYDIDGMDSERKSEIKYKYISALENNNSKNENFIKGRDTIIENYGRIGKTGWDILLVEDVSKGFIFLWDFYRQIVFGIGLFTLIIIYISYSGLDKLLKDMNKLKLISEKVSAGELPETLNYEISETEDLAGKFRLMGKVVLEREKNIKEKAAFLQNLLDTIPSPVFYKDKNHVYLGCNKAFAEYIGVKKGELPGKGVYDVSPKDKADIYKEADDKLLESGEEQVYHSKLMDKDGKIKDVKFYKSVFRDLNGQKNGIIGVILDITNLKEAIRTAEKKERMIEILLDTVPLPIYYQDKDGKYINCNKAFEELVGMKKDKIKGNLQESVWGEKLAGCSAKRDMDLLKNKKHLKSENNIIDKNSEARIVVFDKTLFYTEEGEIGGIIGAISDITDIRHMQEELKVLSIKDSLTGIYNRRGFEEMSERIFKESLRNKKNVSIIMLDIDKFKLYNDHYGHQAGDECLKKIAEKLEKSCKRPSDIVGRYGGEEFIIFLPDTTLEGARTVAEKIRKNIENMEIEHVKSRHGGVVTVSLGISATVPNNEYEMEKLIGKADKMLYQAKELGRNRVEG</sequence>
<feature type="domain" description="PAS" evidence="2">
    <location>
        <begin position="472"/>
        <end position="517"/>
    </location>
</feature>
<dbReference type="PROSITE" id="PS51257">
    <property type="entry name" value="PROKAR_LIPOPROTEIN"/>
    <property type="match status" value="1"/>
</dbReference>
<dbReference type="InterPro" id="IPR000160">
    <property type="entry name" value="GGDEF_dom"/>
</dbReference>
<dbReference type="InterPro" id="IPR001610">
    <property type="entry name" value="PAC"/>
</dbReference>
<dbReference type="KEGG" id="ipo:Ilyop_0212"/>
<dbReference type="PROSITE" id="PS50112">
    <property type="entry name" value="PAS"/>
    <property type="match status" value="2"/>
</dbReference>
<accession>E3H929</accession>
<dbReference type="Pfam" id="PF00990">
    <property type="entry name" value="GGDEF"/>
    <property type="match status" value="1"/>
</dbReference>
<evidence type="ECO:0000259" key="3">
    <source>
        <dbReference type="PROSITE" id="PS50113"/>
    </source>
</evidence>
<dbReference type="InterPro" id="IPR000014">
    <property type="entry name" value="PAS"/>
</dbReference>